<dbReference type="Proteomes" id="UP000591272">
    <property type="component" value="Unassembled WGS sequence"/>
</dbReference>
<sequence>MPATRRLDERPGLPVVVYEPGRAAKPTLIR</sequence>
<reference evidence="1 2" key="1">
    <citation type="submission" date="2020-07" db="EMBL/GenBank/DDBJ databases">
        <title>Sequencing the genomes of 1000 actinobacteria strains.</title>
        <authorList>
            <person name="Klenk H.-P."/>
        </authorList>
    </citation>
    <scope>NUCLEOTIDE SEQUENCE [LARGE SCALE GENOMIC DNA]</scope>
    <source>
        <strain evidence="1 2">DSM 43461</strain>
    </source>
</reference>
<keyword evidence="2" id="KW-1185">Reference proteome</keyword>
<protein>
    <submittedName>
        <fullName evidence="1">Uncharacterized protein</fullName>
    </submittedName>
</protein>
<organism evidence="1 2">
    <name type="scientific">Actinomadura citrea</name>
    <dbReference type="NCBI Taxonomy" id="46158"/>
    <lineage>
        <taxon>Bacteria</taxon>
        <taxon>Bacillati</taxon>
        <taxon>Actinomycetota</taxon>
        <taxon>Actinomycetes</taxon>
        <taxon>Streptosporangiales</taxon>
        <taxon>Thermomonosporaceae</taxon>
        <taxon>Actinomadura</taxon>
    </lineage>
</organism>
<gene>
    <name evidence="1" type="ORF">BJ999_005077</name>
</gene>
<dbReference type="AlphaFoldDB" id="A0A7Y9KET8"/>
<dbReference type="EMBL" id="JACCBT010000001">
    <property type="protein sequence ID" value="NYE14781.1"/>
    <property type="molecule type" value="Genomic_DNA"/>
</dbReference>
<evidence type="ECO:0000313" key="2">
    <source>
        <dbReference type="Proteomes" id="UP000591272"/>
    </source>
</evidence>
<accession>A0A7Y9KET8</accession>
<name>A0A7Y9KET8_9ACTN</name>
<comment type="caution">
    <text evidence="1">The sequence shown here is derived from an EMBL/GenBank/DDBJ whole genome shotgun (WGS) entry which is preliminary data.</text>
</comment>
<proteinExistence type="predicted"/>
<evidence type="ECO:0000313" key="1">
    <source>
        <dbReference type="EMBL" id="NYE14781.1"/>
    </source>
</evidence>